<gene>
    <name evidence="1" type="ORF">BaRGS_00011112</name>
</gene>
<accession>A0ABD0LDS6</accession>
<evidence type="ECO:0000313" key="2">
    <source>
        <dbReference type="Proteomes" id="UP001519460"/>
    </source>
</evidence>
<reference evidence="1 2" key="1">
    <citation type="journal article" date="2023" name="Sci. Data">
        <title>Genome assembly of the Korean intertidal mud-creeper Batillaria attramentaria.</title>
        <authorList>
            <person name="Patra A.K."/>
            <person name="Ho P.T."/>
            <person name="Jun S."/>
            <person name="Lee S.J."/>
            <person name="Kim Y."/>
            <person name="Won Y.J."/>
        </authorList>
    </citation>
    <scope>NUCLEOTIDE SEQUENCE [LARGE SCALE GENOMIC DNA]</scope>
    <source>
        <strain evidence="1">Wonlab-2016</strain>
    </source>
</reference>
<dbReference type="InterPro" id="IPR013893">
    <property type="entry name" value="RNase_P_Rpp40"/>
</dbReference>
<sequence length="366" mass="40568">MAAPFSKSAPSTKLVFEKSNFSHQNNNHENIIKGKYFTYAASIILPFNTSLPSVLGEIADQQSACLIKSVPLHHLVDKEFVEGFVKRGCLYILSHGTRIDTQDCVALIPTGHLILHVTKDTYQQLGLEGRPSQYASRGKPSKYVVDVDLTPDFFTPGRKNYDRVLWCLKDRLNLTFDLLVAWTPHEEAICPSSVPKYFESKGFIVTPVPTSAQVQWQTSIQMPVLSSAVSKATEDSCGREALWEWLGAVACGIDMSEASADSYISTLACPTPSVNCPRCCVIHLSGFLTPAASLWLLKKVRSEVEQAEGGVRWASVTLHGFLDSPVSAKSREHGFFLEGDNVHSFVVFSNKDYWLYSAYGHHDVCQ</sequence>
<dbReference type="AlphaFoldDB" id="A0ABD0LDS6"/>
<dbReference type="PANTHER" id="PTHR15396">
    <property type="entry name" value="RIBONUCLEASE P PROTEIN SUBUNIT P40"/>
    <property type="match status" value="1"/>
</dbReference>
<dbReference type="Pfam" id="PF08584">
    <property type="entry name" value="Ribonuc_P_40"/>
    <property type="match status" value="1"/>
</dbReference>
<protein>
    <submittedName>
        <fullName evidence="1">Uncharacterized protein</fullName>
    </submittedName>
</protein>
<name>A0ABD0LDS6_9CAEN</name>
<organism evidence="1 2">
    <name type="scientific">Batillaria attramentaria</name>
    <dbReference type="NCBI Taxonomy" id="370345"/>
    <lineage>
        <taxon>Eukaryota</taxon>
        <taxon>Metazoa</taxon>
        <taxon>Spiralia</taxon>
        <taxon>Lophotrochozoa</taxon>
        <taxon>Mollusca</taxon>
        <taxon>Gastropoda</taxon>
        <taxon>Caenogastropoda</taxon>
        <taxon>Sorbeoconcha</taxon>
        <taxon>Cerithioidea</taxon>
        <taxon>Batillariidae</taxon>
        <taxon>Batillaria</taxon>
    </lineage>
</organism>
<comment type="caution">
    <text evidence="1">The sequence shown here is derived from an EMBL/GenBank/DDBJ whole genome shotgun (WGS) entry which is preliminary data.</text>
</comment>
<dbReference type="PANTHER" id="PTHR15396:SF1">
    <property type="entry name" value="RIBONUCLEASE P PROTEIN SUBUNIT P40"/>
    <property type="match status" value="1"/>
</dbReference>
<proteinExistence type="predicted"/>
<keyword evidence="2" id="KW-1185">Reference proteome</keyword>
<evidence type="ECO:0000313" key="1">
    <source>
        <dbReference type="EMBL" id="KAK7497717.1"/>
    </source>
</evidence>
<dbReference type="EMBL" id="JACVVK020000056">
    <property type="protein sequence ID" value="KAK7497717.1"/>
    <property type="molecule type" value="Genomic_DNA"/>
</dbReference>
<dbReference type="Proteomes" id="UP001519460">
    <property type="component" value="Unassembled WGS sequence"/>
</dbReference>